<keyword evidence="7" id="KW-0997">Cell inner membrane</keyword>
<keyword evidence="5 7" id="KW-1133">Transmembrane helix</keyword>
<keyword evidence="4 7" id="KW-0812">Transmembrane</keyword>
<reference evidence="10" key="1">
    <citation type="journal article" date="2019" name="Int. J. Syst. Evol. Microbiol.">
        <title>The Global Catalogue of Microorganisms (GCM) 10K type strain sequencing project: providing services to taxonomists for standard genome sequencing and annotation.</title>
        <authorList>
            <consortium name="The Broad Institute Genomics Platform"/>
            <consortium name="The Broad Institute Genome Sequencing Center for Infectious Disease"/>
            <person name="Wu L."/>
            <person name="Ma J."/>
        </authorList>
    </citation>
    <scope>NUCLEOTIDE SEQUENCE [LARGE SCALE GENOMIC DNA]</scope>
    <source>
        <strain evidence="10">CECT 8472</strain>
    </source>
</reference>
<evidence type="ECO:0000256" key="3">
    <source>
        <dbReference type="ARBA" id="ARBA00022475"/>
    </source>
</evidence>
<feature type="transmembrane region" description="Helical" evidence="7">
    <location>
        <begin position="101"/>
        <end position="122"/>
    </location>
</feature>
<evidence type="ECO:0000256" key="1">
    <source>
        <dbReference type="ARBA" id="ARBA00004651"/>
    </source>
</evidence>
<evidence type="ECO:0000256" key="2">
    <source>
        <dbReference type="ARBA" id="ARBA00022448"/>
    </source>
</evidence>
<comment type="subcellular location">
    <subcellularLocation>
        <location evidence="7">Cell inner membrane</location>
        <topology evidence="7">Multi-pass membrane protein</topology>
    </subcellularLocation>
    <subcellularLocation>
        <location evidence="1">Cell membrane</location>
        <topology evidence="1">Multi-pass membrane protein</topology>
    </subcellularLocation>
</comment>
<evidence type="ECO:0000256" key="7">
    <source>
        <dbReference type="RuleBase" id="RU369079"/>
    </source>
</evidence>
<evidence type="ECO:0000256" key="4">
    <source>
        <dbReference type="ARBA" id="ARBA00022692"/>
    </source>
</evidence>
<proteinExistence type="inferred from homology"/>
<keyword evidence="2 7" id="KW-0813">Transport</keyword>
<dbReference type="EMBL" id="JBHSCW010000011">
    <property type="protein sequence ID" value="MFC4353119.1"/>
    <property type="molecule type" value="Genomic_DNA"/>
</dbReference>
<keyword evidence="3" id="KW-1003">Cell membrane</keyword>
<feature type="domain" description="Tripartite ATP-independent periplasmic transporters DctQ component" evidence="8">
    <location>
        <begin position="39"/>
        <end position="169"/>
    </location>
</feature>
<evidence type="ECO:0000256" key="6">
    <source>
        <dbReference type="ARBA" id="ARBA00023136"/>
    </source>
</evidence>
<accession>A0ABV8URH6</accession>
<gene>
    <name evidence="9" type="ORF">ACFOW6_16335</name>
</gene>
<evidence type="ECO:0000259" key="8">
    <source>
        <dbReference type="Pfam" id="PF04290"/>
    </source>
</evidence>
<evidence type="ECO:0000256" key="5">
    <source>
        <dbReference type="ARBA" id="ARBA00022989"/>
    </source>
</evidence>
<feature type="transmembrane region" description="Helical" evidence="7">
    <location>
        <begin position="142"/>
        <end position="165"/>
    </location>
</feature>
<name>A0ABV8URH6_9PROT</name>
<keyword evidence="6 7" id="KW-0472">Membrane</keyword>
<comment type="subunit">
    <text evidence="7">The complex comprises the extracytoplasmic solute receptor protein and the two transmembrane proteins.</text>
</comment>
<dbReference type="Pfam" id="PF04290">
    <property type="entry name" value="DctQ"/>
    <property type="match status" value="1"/>
</dbReference>
<dbReference type="Proteomes" id="UP001595799">
    <property type="component" value="Unassembled WGS sequence"/>
</dbReference>
<comment type="similarity">
    <text evidence="7">Belongs to the TRAP transporter small permease family.</text>
</comment>
<feature type="transmembrane region" description="Helical" evidence="7">
    <location>
        <begin position="20"/>
        <end position="48"/>
    </location>
</feature>
<comment type="function">
    <text evidence="7">Part of the tripartite ATP-independent periplasmic (TRAP) transport system.</text>
</comment>
<organism evidence="9 10">
    <name type="scientific">Fodinicurvata halophila</name>
    <dbReference type="NCBI Taxonomy" id="1419723"/>
    <lineage>
        <taxon>Bacteria</taxon>
        <taxon>Pseudomonadati</taxon>
        <taxon>Pseudomonadota</taxon>
        <taxon>Alphaproteobacteria</taxon>
        <taxon>Rhodospirillales</taxon>
        <taxon>Rhodovibrionaceae</taxon>
        <taxon>Fodinicurvata</taxon>
    </lineage>
</organism>
<dbReference type="RefSeq" id="WP_382423496.1">
    <property type="nucleotide sequence ID" value="NZ_JBHSCW010000011.1"/>
</dbReference>
<evidence type="ECO:0000313" key="9">
    <source>
        <dbReference type="EMBL" id="MFC4353119.1"/>
    </source>
</evidence>
<sequence length="178" mass="19289">MYGSRISDGSVLWRIAERVLHAVCLGFAIFGGALLCLVALLTVVSILGRAVFGAGLGGDYELVEMGCATAIFTFLPYCQYVRAHARVDFFTQRLGSRLKGILDGLADLLFALIAALIAWRLAEGGLDLWRYGESTMVLRLPVWWGFVPAVLSFALLALLCAYGVLRRFRVPNGQASGG</sequence>
<evidence type="ECO:0000313" key="10">
    <source>
        <dbReference type="Proteomes" id="UP001595799"/>
    </source>
</evidence>
<protein>
    <recommendedName>
        <fullName evidence="7">TRAP transporter small permease protein</fullName>
    </recommendedName>
</protein>
<feature type="transmembrane region" description="Helical" evidence="7">
    <location>
        <begin position="60"/>
        <end position="80"/>
    </location>
</feature>
<keyword evidence="10" id="KW-1185">Reference proteome</keyword>
<dbReference type="InterPro" id="IPR055348">
    <property type="entry name" value="DctQ"/>
</dbReference>
<comment type="caution">
    <text evidence="9">The sequence shown here is derived from an EMBL/GenBank/DDBJ whole genome shotgun (WGS) entry which is preliminary data.</text>
</comment>